<dbReference type="Proteomes" id="UP000026962">
    <property type="component" value="Chromosome 3"/>
</dbReference>
<sequence>MAMAALRLRRHLLAGPTRSLPTRIGTHIHRSRTAAAAASALSPRPTPSADSISAHRPPSPFLTLFDSDSHRSPSPRPIRSAPFSGSFHRLPQPRSTPRSSAIDGRCLPDSTEERCHQGVLTAAEASPLVLLKATAQSMGVRAARRILSSAPSMGVGVQAALSVAPSWSLFGAQKRPFSHLAGLPEVTPQSRLPPVRQLAFCDDSQVSKEEWVDPIAYFKKYPLLVDARTNPLNLEIPDFANEPRYNFSEDTGVPLFKCLTFLALVNNNRGYCIKRSFRMDNLLLCPRLNQFMFNNVEWDYIDCESSEMNRASSYLAAATLMRKLFEASFGPDVVSQLLEEPRDLFSKMERPSDERLIIYHPSFLLTDGKIWMYEKLYRFFFKVIPFSKNGNLKNAASEALRDMAYTSEGKNVSVVIEGHPLLSQIDSNAPIGTEASSAATTARPSEVSDVSVAESEKSQEKMRRFMLGKKVVALPRHTIKHAFDTNSRNTESKFSTEDSPKKLWPYSLEQVVDLLKSIIPLHLLKTEEIFIRLNLWTHLQMDSFWARDLTWMGGVPPPTEKEAAAIKKALSYGKRRQQSKKLTNLTEVKTMALLA</sequence>
<feature type="region of interest" description="Disordered" evidence="1">
    <location>
        <begin position="433"/>
        <end position="453"/>
    </location>
</feature>
<evidence type="ECO:0000256" key="1">
    <source>
        <dbReference type="SAM" id="MobiDB-lite"/>
    </source>
</evidence>
<accession>A0A0E0KJP7</accession>
<organism evidence="2">
    <name type="scientific">Oryza punctata</name>
    <name type="common">Red rice</name>
    <dbReference type="NCBI Taxonomy" id="4537"/>
    <lineage>
        <taxon>Eukaryota</taxon>
        <taxon>Viridiplantae</taxon>
        <taxon>Streptophyta</taxon>
        <taxon>Embryophyta</taxon>
        <taxon>Tracheophyta</taxon>
        <taxon>Spermatophyta</taxon>
        <taxon>Magnoliopsida</taxon>
        <taxon>Liliopsida</taxon>
        <taxon>Poales</taxon>
        <taxon>Poaceae</taxon>
        <taxon>BOP clade</taxon>
        <taxon>Oryzoideae</taxon>
        <taxon>Oryzeae</taxon>
        <taxon>Oryzinae</taxon>
        <taxon>Oryza</taxon>
    </lineage>
</organism>
<evidence type="ECO:0000313" key="3">
    <source>
        <dbReference type="Proteomes" id="UP000026962"/>
    </source>
</evidence>
<reference evidence="2" key="1">
    <citation type="submission" date="2015-04" db="UniProtKB">
        <authorList>
            <consortium name="EnsemblPlants"/>
        </authorList>
    </citation>
    <scope>IDENTIFICATION</scope>
</reference>
<reference evidence="2" key="2">
    <citation type="submission" date="2018-05" db="EMBL/GenBank/DDBJ databases">
        <title>OpunRS2 (Oryza punctata Reference Sequence Version 2).</title>
        <authorList>
            <person name="Zhang J."/>
            <person name="Kudrna D."/>
            <person name="Lee S."/>
            <person name="Talag J."/>
            <person name="Welchert J."/>
            <person name="Wing R.A."/>
        </authorList>
    </citation>
    <scope>NUCLEOTIDE SEQUENCE [LARGE SCALE GENOMIC DNA]</scope>
</reference>
<dbReference type="AlphaFoldDB" id="A0A0E0KJP7"/>
<feature type="compositionally biased region" description="Polar residues" evidence="1">
    <location>
        <begin position="434"/>
        <end position="443"/>
    </location>
</feature>
<protein>
    <submittedName>
        <fullName evidence="2">Uncharacterized protein</fullName>
    </submittedName>
</protein>
<name>A0A0E0KJP7_ORYPU</name>
<dbReference type="Gramene" id="OPUNC03G33170.1">
    <property type="protein sequence ID" value="OPUNC03G33170.1"/>
    <property type="gene ID" value="OPUNC03G33170"/>
</dbReference>
<dbReference type="HOGENOM" id="CLU_458848_0_0_1"/>
<feature type="region of interest" description="Disordered" evidence="1">
    <location>
        <begin position="18"/>
        <end position="108"/>
    </location>
</feature>
<proteinExistence type="predicted"/>
<dbReference type="EnsemblPlants" id="OPUNC03G33170.1">
    <property type="protein sequence ID" value="OPUNC03G33170.1"/>
    <property type="gene ID" value="OPUNC03G33170"/>
</dbReference>
<keyword evidence="3" id="KW-1185">Reference proteome</keyword>
<evidence type="ECO:0000313" key="2">
    <source>
        <dbReference type="EnsemblPlants" id="OPUNC03G33170.1"/>
    </source>
</evidence>
<feature type="compositionally biased region" description="Low complexity" evidence="1">
    <location>
        <begin position="33"/>
        <end position="49"/>
    </location>
</feature>